<evidence type="ECO:0000256" key="3">
    <source>
        <dbReference type="ARBA" id="ARBA00022452"/>
    </source>
</evidence>
<keyword evidence="10" id="KW-1185">Reference proteome</keyword>
<reference evidence="9 10" key="1">
    <citation type="submission" date="2023-12" db="EMBL/GenBank/DDBJ databases">
        <title>A. evansii MAY27, complete genome.</title>
        <authorList>
            <person name="Wang Y."/>
        </authorList>
    </citation>
    <scope>NUCLEOTIDE SEQUENCE [LARGE SCALE GENOMIC DNA]</scope>
    <source>
        <strain evidence="9 10">MAY27</strain>
    </source>
</reference>
<evidence type="ECO:0000313" key="9">
    <source>
        <dbReference type="EMBL" id="WRL46071.1"/>
    </source>
</evidence>
<keyword evidence="7" id="KW-0998">Cell outer membrane</keyword>
<accession>A0ABZ1AM21</accession>
<sequence>MKKTTIARLLPAALLALGSGAASAAGFQLLEQNASGIGNAYAGSAAVAENASTIFFNPAGMTQLQAREVSLGISAVRPSFEFKDKGSVGGALSGNGDDAGDWAAIPNAYLSWALDKDLYLGVGFSGPFGLVTDYGDRWVGSAQANKFEIKTININPSLAWRVNDKVSLGVGVNWQRMEAEYERIIAVSNLGPVPLASSTAKLEVDNDAWGWNVGALFTLSPSTKVGVSYRSKVDHKLKGDLKIAGGAAQFGALDPRLQTADAKVDVELPDTFIISTTQKLSDRWEMLGDLSWTGWSSVKDVPIVRDSGRIAGTTAQTLEADFKDTWRVALGANYLLNDAWKLKFGIAYDQTPVKDKERRLVSLPDNDRTWFSFGGQWKVSKSNTLDLGASYLYVPKTKIDNNQLADGRGRVTGEYTSSVWILGAQYSMAF</sequence>
<evidence type="ECO:0000313" key="10">
    <source>
        <dbReference type="Proteomes" id="UP001626593"/>
    </source>
</evidence>
<gene>
    <name evidence="9" type="ORF">U5817_23195</name>
</gene>
<evidence type="ECO:0000256" key="6">
    <source>
        <dbReference type="ARBA" id="ARBA00023136"/>
    </source>
</evidence>
<dbReference type="Proteomes" id="UP001626593">
    <property type="component" value="Chromosome"/>
</dbReference>
<dbReference type="PANTHER" id="PTHR35093">
    <property type="entry name" value="OUTER MEMBRANE PROTEIN NMB0088-RELATED"/>
    <property type="match status" value="1"/>
</dbReference>
<evidence type="ECO:0000256" key="5">
    <source>
        <dbReference type="ARBA" id="ARBA00022729"/>
    </source>
</evidence>
<feature type="chain" id="PRO_5046174001" evidence="8">
    <location>
        <begin position="25"/>
        <end position="430"/>
    </location>
</feature>
<comment type="similarity">
    <text evidence="2">Belongs to the OmpP1/FadL family.</text>
</comment>
<name>A0ABZ1AM21_AROEV</name>
<keyword evidence="3" id="KW-1134">Transmembrane beta strand</keyword>
<evidence type="ECO:0000256" key="2">
    <source>
        <dbReference type="ARBA" id="ARBA00008163"/>
    </source>
</evidence>
<feature type="signal peptide" evidence="8">
    <location>
        <begin position="1"/>
        <end position="24"/>
    </location>
</feature>
<organism evidence="9 10">
    <name type="scientific">Aromatoleum evansii</name>
    <name type="common">Azoarcus evansii</name>
    <dbReference type="NCBI Taxonomy" id="59406"/>
    <lineage>
        <taxon>Bacteria</taxon>
        <taxon>Pseudomonadati</taxon>
        <taxon>Pseudomonadota</taxon>
        <taxon>Betaproteobacteria</taxon>
        <taxon>Rhodocyclales</taxon>
        <taxon>Rhodocyclaceae</taxon>
        <taxon>Aromatoleum</taxon>
    </lineage>
</organism>
<evidence type="ECO:0000256" key="1">
    <source>
        <dbReference type="ARBA" id="ARBA00004571"/>
    </source>
</evidence>
<protein>
    <submittedName>
        <fullName evidence="9">Outer membrane protein transport protein</fullName>
    </submittedName>
</protein>
<keyword evidence="6" id="KW-0472">Membrane</keyword>
<dbReference type="Gene3D" id="2.40.160.60">
    <property type="entry name" value="Outer membrane protein transport protein (OMPP1/FadL/TodX)"/>
    <property type="match status" value="1"/>
</dbReference>
<dbReference type="RefSeq" id="WP_407278996.1">
    <property type="nucleotide sequence ID" value="NZ_CP141259.1"/>
</dbReference>
<evidence type="ECO:0000256" key="4">
    <source>
        <dbReference type="ARBA" id="ARBA00022692"/>
    </source>
</evidence>
<comment type="subcellular location">
    <subcellularLocation>
        <location evidence="1">Cell outer membrane</location>
        <topology evidence="1">Multi-pass membrane protein</topology>
    </subcellularLocation>
</comment>
<evidence type="ECO:0000256" key="8">
    <source>
        <dbReference type="SAM" id="SignalP"/>
    </source>
</evidence>
<dbReference type="SUPFAM" id="SSF56935">
    <property type="entry name" value="Porins"/>
    <property type="match status" value="1"/>
</dbReference>
<proteinExistence type="inferred from homology"/>
<dbReference type="EMBL" id="CP141259">
    <property type="protein sequence ID" value="WRL46071.1"/>
    <property type="molecule type" value="Genomic_DNA"/>
</dbReference>
<dbReference type="InterPro" id="IPR005017">
    <property type="entry name" value="OMPP1/FadL/TodX"/>
</dbReference>
<evidence type="ECO:0000256" key="7">
    <source>
        <dbReference type="ARBA" id="ARBA00023237"/>
    </source>
</evidence>
<keyword evidence="4" id="KW-0812">Transmembrane</keyword>
<keyword evidence="5 8" id="KW-0732">Signal</keyword>
<dbReference type="PANTHER" id="PTHR35093:SF8">
    <property type="entry name" value="OUTER MEMBRANE PROTEIN NMB0088-RELATED"/>
    <property type="match status" value="1"/>
</dbReference>
<dbReference type="Pfam" id="PF03349">
    <property type="entry name" value="Toluene_X"/>
    <property type="match status" value="1"/>
</dbReference>